<dbReference type="InterPro" id="IPR037923">
    <property type="entry name" value="HTH-like"/>
</dbReference>
<dbReference type="PROSITE" id="PS00041">
    <property type="entry name" value="HTH_ARAC_FAMILY_1"/>
    <property type="match status" value="1"/>
</dbReference>
<feature type="domain" description="HTH araC/xylS-type" evidence="4">
    <location>
        <begin position="183"/>
        <end position="281"/>
    </location>
</feature>
<reference evidence="5 6" key="1">
    <citation type="submission" date="2019-07" db="EMBL/GenBank/DDBJ databases">
        <authorList>
            <person name="Kim J."/>
        </authorList>
    </citation>
    <scope>NUCLEOTIDE SEQUENCE [LARGE SCALE GENOMIC DNA]</scope>
    <source>
        <strain evidence="5 6">JC52</strain>
    </source>
</reference>
<dbReference type="InterPro" id="IPR020449">
    <property type="entry name" value="Tscrpt_reg_AraC-type_HTH"/>
</dbReference>
<keyword evidence="2" id="KW-0238">DNA-binding</keyword>
<dbReference type="Pfam" id="PF12833">
    <property type="entry name" value="HTH_18"/>
    <property type="match status" value="1"/>
</dbReference>
<dbReference type="PANTHER" id="PTHR43280">
    <property type="entry name" value="ARAC-FAMILY TRANSCRIPTIONAL REGULATOR"/>
    <property type="match status" value="1"/>
</dbReference>
<dbReference type="PRINTS" id="PR00032">
    <property type="entry name" value="HTHARAC"/>
</dbReference>
<dbReference type="CDD" id="cd06986">
    <property type="entry name" value="cupin_MmsR-like_N"/>
    <property type="match status" value="1"/>
</dbReference>
<dbReference type="InterPro" id="IPR018060">
    <property type="entry name" value="HTH_AraC"/>
</dbReference>
<dbReference type="InterPro" id="IPR009057">
    <property type="entry name" value="Homeodomain-like_sf"/>
</dbReference>
<keyword evidence="6" id="KW-1185">Reference proteome</keyword>
<dbReference type="Gene3D" id="1.10.10.60">
    <property type="entry name" value="Homeodomain-like"/>
    <property type="match status" value="2"/>
</dbReference>
<evidence type="ECO:0000256" key="3">
    <source>
        <dbReference type="ARBA" id="ARBA00023163"/>
    </source>
</evidence>
<dbReference type="SUPFAM" id="SSF46689">
    <property type="entry name" value="Homeodomain-like"/>
    <property type="match status" value="2"/>
</dbReference>
<dbReference type="SMART" id="SM00342">
    <property type="entry name" value="HTH_ARAC"/>
    <property type="match status" value="1"/>
</dbReference>
<dbReference type="Gene3D" id="2.60.120.280">
    <property type="entry name" value="Regulatory protein AraC"/>
    <property type="match status" value="1"/>
</dbReference>
<sequence length="286" mass="33086">MNRVAENHNNPASNPVYSSPGILVAGHFNEPFGYATVRPRGTRDWLLTFTISGQGEYRLDGRTITCREGDVIVLPPGTPHHYYTPEGYRWEFYWVHFIPEPEWSDLLRTPSGSESTHPLLQFQVEHKLTFERILTAFQRLLQYSLDKASDYFQRRLTLGAMEEILLLLARMSQQPVHMDPRIEEVLQYLSSHLKETHTIESLARRVLLSPSRLSHLFREQTGDAVMDTLLQLRLRHAARLLEHTTLLVAEVAEEVGFRSPFYFTKQFTAAFGDNPTTYRSKREPSK</sequence>
<organism evidence="5 6">
    <name type="scientific">Paenibacillus cremeus</name>
    <dbReference type="NCBI Taxonomy" id="2163881"/>
    <lineage>
        <taxon>Bacteria</taxon>
        <taxon>Bacillati</taxon>
        <taxon>Bacillota</taxon>
        <taxon>Bacilli</taxon>
        <taxon>Bacillales</taxon>
        <taxon>Paenibacillaceae</taxon>
        <taxon>Paenibacillus</taxon>
    </lineage>
</organism>
<dbReference type="PROSITE" id="PS01124">
    <property type="entry name" value="HTH_ARAC_FAMILY_2"/>
    <property type="match status" value="1"/>
</dbReference>
<dbReference type="EMBL" id="VNJI01000023">
    <property type="protein sequence ID" value="TVY08461.1"/>
    <property type="molecule type" value="Genomic_DNA"/>
</dbReference>
<dbReference type="OrthoDB" id="9803764at2"/>
<proteinExistence type="predicted"/>
<gene>
    <name evidence="5" type="ORF">FPZ49_18685</name>
</gene>
<accession>A0A559K8K9</accession>
<protein>
    <submittedName>
        <fullName evidence="5">Helix-turn-helix domain-containing protein</fullName>
    </submittedName>
</protein>
<evidence type="ECO:0000256" key="1">
    <source>
        <dbReference type="ARBA" id="ARBA00023015"/>
    </source>
</evidence>
<name>A0A559K8K9_9BACL</name>
<dbReference type="Pfam" id="PF02311">
    <property type="entry name" value="AraC_binding"/>
    <property type="match status" value="1"/>
</dbReference>
<dbReference type="GO" id="GO:0003700">
    <property type="term" value="F:DNA-binding transcription factor activity"/>
    <property type="evidence" value="ECO:0007669"/>
    <property type="project" value="InterPro"/>
</dbReference>
<evidence type="ECO:0000256" key="2">
    <source>
        <dbReference type="ARBA" id="ARBA00023125"/>
    </source>
</evidence>
<keyword evidence="3" id="KW-0804">Transcription</keyword>
<dbReference type="InterPro" id="IPR003313">
    <property type="entry name" value="AraC-bd"/>
</dbReference>
<comment type="caution">
    <text evidence="5">The sequence shown here is derived from an EMBL/GenBank/DDBJ whole genome shotgun (WGS) entry which is preliminary data.</text>
</comment>
<dbReference type="SUPFAM" id="SSF51215">
    <property type="entry name" value="Regulatory protein AraC"/>
    <property type="match status" value="1"/>
</dbReference>
<dbReference type="PANTHER" id="PTHR43280:SF30">
    <property type="entry name" value="MMSAB OPERON REGULATORY PROTEIN"/>
    <property type="match status" value="1"/>
</dbReference>
<dbReference type="Proteomes" id="UP000317036">
    <property type="component" value="Unassembled WGS sequence"/>
</dbReference>
<dbReference type="AlphaFoldDB" id="A0A559K8K9"/>
<dbReference type="InterPro" id="IPR018062">
    <property type="entry name" value="HTH_AraC-typ_CS"/>
</dbReference>
<evidence type="ECO:0000313" key="6">
    <source>
        <dbReference type="Proteomes" id="UP000317036"/>
    </source>
</evidence>
<dbReference type="GO" id="GO:0043565">
    <property type="term" value="F:sequence-specific DNA binding"/>
    <property type="evidence" value="ECO:0007669"/>
    <property type="project" value="InterPro"/>
</dbReference>
<evidence type="ECO:0000259" key="4">
    <source>
        <dbReference type="PROSITE" id="PS01124"/>
    </source>
</evidence>
<evidence type="ECO:0000313" key="5">
    <source>
        <dbReference type="EMBL" id="TVY08461.1"/>
    </source>
</evidence>
<keyword evidence="1" id="KW-0805">Transcription regulation</keyword>